<sequence>MITAAGINGGIAGATFFSFREYIVSPLLLSALANTRYSRRIRELREQRKEGGQAGEKLTWWDVRMNKVPETVVSGAFTGGVLNAWKRGRLGIVPGVLTAGLVCTMLQLMYNELGIARIQYVSRKLQPPPQPPTPSTPAVHQPIPTPSQEEEDEPKLPLSERLFTALGWHKVSDGEYLEKLKLKREMYLHRIAELEKEREEEAKHQAESHEKS</sequence>
<organism evidence="3 4">
    <name type="scientific">Fomitopsis schrenkii</name>
    <name type="common">Brown rot fungus</name>
    <dbReference type="NCBI Taxonomy" id="2126942"/>
    <lineage>
        <taxon>Eukaryota</taxon>
        <taxon>Fungi</taxon>
        <taxon>Dikarya</taxon>
        <taxon>Basidiomycota</taxon>
        <taxon>Agaricomycotina</taxon>
        <taxon>Agaricomycetes</taxon>
        <taxon>Polyporales</taxon>
        <taxon>Fomitopsis</taxon>
    </lineage>
</organism>
<dbReference type="Proteomes" id="UP000015241">
    <property type="component" value="Unassembled WGS sequence"/>
</dbReference>
<feature type="compositionally biased region" description="Pro residues" evidence="2">
    <location>
        <begin position="126"/>
        <end position="135"/>
    </location>
</feature>
<feature type="region of interest" description="Disordered" evidence="2">
    <location>
        <begin position="124"/>
        <end position="155"/>
    </location>
</feature>
<evidence type="ECO:0000256" key="1">
    <source>
        <dbReference type="SAM" id="Coils"/>
    </source>
</evidence>
<dbReference type="PANTHER" id="PTHR41390:SF1">
    <property type="entry name" value="NADH-UBIQUINONE OXIDOREDUCTASE 213 KDA SUBUNIT"/>
    <property type="match status" value="1"/>
</dbReference>
<proteinExistence type="predicted"/>
<reference evidence="3 4" key="1">
    <citation type="journal article" date="2012" name="Science">
        <title>The Paleozoic origin of enzymatic lignin decomposition reconstructed from 31 fungal genomes.</title>
        <authorList>
            <person name="Floudas D."/>
            <person name="Binder M."/>
            <person name="Riley R."/>
            <person name="Barry K."/>
            <person name="Blanchette R.A."/>
            <person name="Henrissat B."/>
            <person name="Martinez A.T."/>
            <person name="Otillar R."/>
            <person name="Spatafora J.W."/>
            <person name="Yadav J.S."/>
            <person name="Aerts A."/>
            <person name="Benoit I."/>
            <person name="Boyd A."/>
            <person name="Carlson A."/>
            <person name="Copeland A."/>
            <person name="Coutinho P.M."/>
            <person name="de Vries R.P."/>
            <person name="Ferreira P."/>
            <person name="Findley K."/>
            <person name="Foster B."/>
            <person name="Gaskell J."/>
            <person name="Glotzer D."/>
            <person name="Gorecki P."/>
            <person name="Heitman J."/>
            <person name="Hesse C."/>
            <person name="Hori C."/>
            <person name="Igarashi K."/>
            <person name="Jurgens J.A."/>
            <person name="Kallen N."/>
            <person name="Kersten P."/>
            <person name="Kohler A."/>
            <person name="Kuees U."/>
            <person name="Kumar T.K.A."/>
            <person name="Kuo A."/>
            <person name="LaButti K."/>
            <person name="Larrondo L.F."/>
            <person name="Lindquist E."/>
            <person name="Ling A."/>
            <person name="Lombard V."/>
            <person name="Lucas S."/>
            <person name="Lundell T."/>
            <person name="Martin R."/>
            <person name="McLaughlin D.J."/>
            <person name="Morgenstern I."/>
            <person name="Morin E."/>
            <person name="Murat C."/>
            <person name="Nagy L.G."/>
            <person name="Nolan M."/>
            <person name="Ohm R.A."/>
            <person name="Patyshakuliyeva A."/>
            <person name="Rokas A."/>
            <person name="Ruiz-Duenas F.J."/>
            <person name="Sabat G."/>
            <person name="Salamov A."/>
            <person name="Samejima M."/>
            <person name="Schmutz J."/>
            <person name="Slot J.C."/>
            <person name="St John F."/>
            <person name="Stenlid J."/>
            <person name="Sun H."/>
            <person name="Sun S."/>
            <person name="Syed K."/>
            <person name="Tsang A."/>
            <person name="Wiebenga A."/>
            <person name="Young D."/>
            <person name="Pisabarro A."/>
            <person name="Eastwood D.C."/>
            <person name="Martin F."/>
            <person name="Cullen D."/>
            <person name="Grigoriev I.V."/>
            <person name="Hibbett D.S."/>
        </authorList>
    </citation>
    <scope>NUCLEOTIDE SEQUENCE</scope>
    <source>
        <strain evidence="4">FP-58527</strain>
    </source>
</reference>
<dbReference type="STRING" id="743788.S8F308"/>
<accession>S8F308</accession>
<dbReference type="eggNOG" id="ENOG502SBMI">
    <property type="taxonomic scope" value="Eukaryota"/>
</dbReference>
<evidence type="ECO:0000256" key="2">
    <source>
        <dbReference type="SAM" id="MobiDB-lite"/>
    </source>
</evidence>
<feature type="coiled-coil region" evidence="1">
    <location>
        <begin position="177"/>
        <end position="212"/>
    </location>
</feature>
<keyword evidence="4" id="KW-1185">Reference proteome</keyword>
<dbReference type="AlphaFoldDB" id="S8F308"/>
<evidence type="ECO:0000313" key="4">
    <source>
        <dbReference type="Proteomes" id="UP000015241"/>
    </source>
</evidence>
<dbReference type="PANTHER" id="PTHR41390">
    <property type="entry name" value="CHROMOSOME 7, WHOLE GENOME SHOTGUN SEQUENCE"/>
    <property type="match status" value="1"/>
</dbReference>
<keyword evidence="1" id="KW-0175">Coiled coil</keyword>
<dbReference type="OrthoDB" id="3366659at2759"/>
<dbReference type="EMBL" id="KE504283">
    <property type="protein sequence ID" value="EPS93314.1"/>
    <property type="molecule type" value="Genomic_DNA"/>
</dbReference>
<name>S8F308_FOMSC</name>
<protein>
    <submittedName>
        <fullName evidence="3">Uncharacterized protein</fullName>
    </submittedName>
</protein>
<evidence type="ECO:0000313" key="3">
    <source>
        <dbReference type="EMBL" id="EPS93314.1"/>
    </source>
</evidence>
<gene>
    <name evidence="3" type="ORF">FOMPIDRAFT_1170631</name>
</gene>
<dbReference type="HOGENOM" id="CLU_083703_0_0_1"/>
<dbReference type="InParanoid" id="S8F308"/>